<dbReference type="AlphaFoldDB" id="A0A285D7S0"/>
<proteinExistence type="predicted"/>
<keyword evidence="2" id="KW-1185">Reference proteome</keyword>
<sequence>MAQKPQLFDLPNPPPNPPNLRIGPFGGIDLSTNEAQINQNNSPDMLNFSIDERGSLNKRTGYERVFQRSLGPGKINGIFEYRKEDGTKELLIAHGGKLYRLDDLNEME</sequence>
<dbReference type="EMBL" id="OAOP01000011">
    <property type="protein sequence ID" value="SNX75318.1"/>
    <property type="molecule type" value="Genomic_DNA"/>
</dbReference>
<name>A0A285D7S0_9BACI</name>
<dbReference type="RefSeq" id="WP_097160415.1">
    <property type="nucleotide sequence ID" value="NZ_JBEPMQ010000014.1"/>
</dbReference>
<evidence type="ECO:0000313" key="1">
    <source>
        <dbReference type="EMBL" id="SNX75318.1"/>
    </source>
</evidence>
<dbReference type="Proteomes" id="UP000219546">
    <property type="component" value="Unassembled WGS sequence"/>
</dbReference>
<reference evidence="1 2" key="1">
    <citation type="submission" date="2017-08" db="EMBL/GenBank/DDBJ databases">
        <authorList>
            <person name="de Groot N.N."/>
        </authorList>
    </citation>
    <scope>NUCLEOTIDE SEQUENCE [LARGE SCALE GENOMIC DNA]</scope>
    <source>
        <strain evidence="1 2">JC228</strain>
    </source>
</reference>
<gene>
    <name evidence="1" type="ORF">SAMN05877753_111153</name>
</gene>
<accession>A0A285D7S0</accession>
<evidence type="ECO:0000313" key="2">
    <source>
        <dbReference type="Proteomes" id="UP000219546"/>
    </source>
</evidence>
<protein>
    <submittedName>
        <fullName evidence="1">Uncharacterized protein</fullName>
    </submittedName>
</protein>
<dbReference type="OrthoDB" id="9894421at2"/>
<organism evidence="1 2">
    <name type="scientific">Bacillus oleivorans</name>
    <dbReference type="NCBI Taxonomy" id="1448271"/>
    <lineage>
        <taxon>Bacteria</taxon>
        <taxon>Bacillati</taxon>
        <taxon>Bacillota</taxon>
        <taxon>Bacilli</taxon>
        <taxon>Bacillales</taxon>
        <taxon>Bacillaceae</taxon>
        <taxon>Bacillus</taxon>
    </lineage>
</organism>